<sequence>MSNKATDRQCMVCRESVSKYRCPSCNYRYCSLSCFKKHKEKICVAESSRLKKCEEERNKMAQVKEEDLEEGEVYDDVQVTEDEDRLNEHDLAKLANSKAIRDLLCNPHLRKMITEIDCHPNPGVILGNAMREPVFAEFADQCLAVVQDPMVRKASNENDAAFL</sequence>
<accession>A7STA1</accession>
<evidence type="ECO:0000256" key="2">
    <source>
        <dbReference type="ARBA" id="ARBA00004496"/>
    </source>
</evidence>
<dbReference type="GO" id="GO:0008270">
    <property type="term" value="F:zinc ion binding"/>
    <property type="evidence" value="ECO:0007669"/>
    <property type="project" value="UniProtKB-UniRule"/>
</dbReference>
<dbReference type="OrthoDB" id="18412at2759"/>
<comment type="subcellular location">
    <subcellularLocation>
        <location evidence="2">Cytoplasm</location>
    </subcellularLocation>
    <subcellularLocation>
        <location evidence="1">Nucleus</location>
    </subcellularLocation>
</comment>
<keyword evidence="7 11" id="KW-0863">Zinc-finger</keyword>
<dbReference type="SUPFAM" id="SSF144232">
    <property type="entry name" value="HIT/MYND zinc finger-like"/>
    <property type="match status" value="1"/>
</dbReference>
<dbReference type="InterPro" id="IPR051639">
    <property type="entry name" value="BCD1"/>
</dbReference>
<keyword evidence="6" id="KW-0479">Metal-binding</keyword>
<evidence type="ECO:0000256" key="9">
    <source>
        <dbReference type="ARBA" id="ARBA00023242"/>
    </source>
</evidence>
<gene>
    <name evidence="13" type="ORF">NEMVEDRAFT_v1g247274</name>
</gene>
<keyword evidence="4" id="KW-0963">Cytoplasm</keyword>
<dbReference type="EMBL" id="DS469792">
    <property type="protein sequence ID" value="EDO33062.1"/>
    <property type="molecule type" value="Genomic_DNA"/>
</dbReference>
<keyword evidence="5" id="KW-0597">Phosphoprotein</keyword>
<feature type="domain" description="HIT-type" evidence="12">
    <location>
        <begin position="10"/>
        <end position="43"/>
    </location>
</feature>
<evidence type="ECO:0000256" key="5">
    <source>
        <dbReference type="ARBA" id="ARBA00022553"/>
    </source>
</evidence>
<evidence type="ECO:0000313" key="13">
    <source>
        <dbReference type="EMBL" id="EDO33062.1"/>
    </source>
</evidence>
<dbReference type="PANTHER" id="PTHR13483:SF11">
    <property type="entry name" value="ZINC FINGER HIT DOMAIN-CONTAINING PROTEIN 3"/>
    <property type="match status" value="1"/>
</dbReference>
<evidence type="ECO:0000256" key="7">
    <source>
        <dbReference type="ARBA" id="ARBA00022771"/>
    </source>
</evidence>
<dbReference type="GO" id="GO:0000463">
    <property type="term" value="P:maturation of LSU-rRNA from tricistronic rRNA transcript (SSU-rRNA, 5.8S rRNA, LSU-rRNA)"/>
    <property type="evidence" value="ECO:0000318"/>
    <property type="project" value="GO_Central"/>
</dbReference>
<evidence type="ECO:0000256" key="11">
    <source>
        <dbReference type="PROSITE-ProRule" id="PRU00453"/>
    </source>
</evidence>
<dbReference type="PROSITE" id="PS51083">
    <property type="entry name" value="ZF_HIT"/>
    <property type="match status" value="1"/>
</dbReference>
<evidence type="ECO:0000256" key="1">
    <source>
        <dbReference type="ARBA" id="ARBA00004123"/>
    </source>
</evidence>
<dbReference type="eggNOG" id="KOG2857">
    <property type="taxonomic scope" value="Eukaryota"/>
</dbReference>
<evidence type="ECO:0000256" key="4">
    <source>
        <dbReference type="ARBA" id="ARBA00022490"/>
    </source>
</evidence>
<dbReference type="GO" id="GO:0000492">
    <property type="term" value="P:box C/D snoRNP assembly"/>
    <property type="evidence" value="ECO:0000318"/>
    <property type="project" value="GO_Central"/>
</dbReference>
<organism evidence="13 14">
    <name type="scientific">Nematostella vectensis</name>
    <name type="common">Starlet sea anemone</name>
    <dbReference type="NCBI Taxonomy" id="45351"/>
    <lineage>
        <taxon>Eukaryota</taxon>
        <taxon>Metazoa</taxon>
        <taxon>Cnidaria</taxon>
        <taxon>Anthozoa</taxon>
        <taxon>Hexacorallia</taxon>
        <taxon>Actiniaria</taxon>
        <taxon>Edwardsiidae</taxon>
        <taxon>Nematostella</taxon>
    </lineage>
</organism>
<evidence type="ECO:0000313" key="14">
    <source>
        <dbReference type="Proteomes" id="UP000001593"/>
    </source>
</evidence>
<dbReference type="PhylomeDB" id="A7STA1"/>
<evidence type="ECO:0000259" key="12">
    <source>
        <dbReference type="PROSITE" id="PS51083"/>
    </source>
</evidence>
<dbReference type="AlphaFoldDB" id="A7STA1"/>
<dbReference type="STRING" id="45351.A7STA1"/>
<comment type="subunit">
    <text evidence="10">Thyroid receptor interacting proteins (TRIPs) specifically interact with the ligand binding domain of the thyroid receptor (TR). Requires the presence of thyroid hormone for its interaction. Interacts with NUFIP1. Interacts (via HIT-type zinc finger) with the RUVBL1/RUVBL2 complex in the presence of ADP.</text>
</comment>
<keyword evidence="8" id="KW-0862">Zinc</keyword>
<dbReference type="Proteomes" id="UP000001593">
    <property type="component" value="Unassembled WGS sequence"/>
</dbReference>
<keyword evidence="9" id="KW-0539">Nucleus</keyword>
<protein>
    <recommendedName>
        <fullName evidence="3">Zinc finger HIT domain-containing protein 3</fullName>
    </recommendedName>
</protein>
<dbReference type="InParanoid" id="A7STA1"/>
<dbReference type="FunFam" id="3.30.60.190:FF:000010">
    <property type="entry name" value="Zinc finger, HIT-type-containing 3"/>
    <property type="match status" value="1"/>
</dbReference>
<name>A7STA1_NEMVE</name>
<dbReference type="Pfam" id="PF04438">
    <property type="entry name" value="zf-HIT"/>
    <property type="match status" value="1"/>
</dbReference>
<reference evidence="13 14" key="1">
    <citation type="journal article" date="2007" name="Science">
        <title>Sea anemone genome reveals ancestral eumetazoan gene repertoire and genomic organization.</title>
        <authorList>
            <person name="Putnam N.H."/>
            <person name="Srivastava M."/>
            <person name="Hellsten U."/>
            <person name="Dirks B."/>
            <person name="Chapman J."/>
            <person name="Salamov A."/>
            <person name="Terry A."/>
            <person name="Shapiro H."/>
            <person name="Lindquist E."/>
            <person name="Kapitonov V.V."/>
            <person name="Jurka J."/>
            <person name="Genikhovich G."/>
            <person name="Grigoriev I.V."/>
            <person name="Lucas S.M."/>
            <person name="Steele R.E."/>
            <person name="Finnerty J.R."/>
            <person name="Technau U."/>
            <person name="Martindale M.Q."/>
            <person name="Rokhsar D.S."/>
        </authorList>
    </citation>
    <scope>NUCLEOTIDE SEQUENCE [LARGE SCALE GENOMIC DNA]</scope>
    <source>
        <strain evidence="14">CH2 X CH6</strain>
    </source>
</reference>
<dbReference type="GO" id="GO:0070761">
    <property type="term" value="C:pre-snoRNP complex"/>
    <property type="evidence" value="ECO:0000318"/>
    <property type="project" value="GO_Central"/>
</dbReference>
<dbReference type="GO" id="GO:0005737">
    <property type="term" value="C:cytoplasm"/>
    <property type="evidence" value="ECO:0007669"/>
    <property type="project" value="UniProtKB-SubCell"/>
</dbReference>
<evidence type="ECO:0000256" key="10">
    <source>
        <dbReference type="ARBA" id="ARBA00046946"/>
    </source>
</evidence>
<dbReference type="InterPro" id="IPR048371">
    <property type="entry name" value="ZNHIT3_C"/>
</dbReference>
<evidence type="ECO:0000256" key="3">
    <source>
        <dbReference type="ARBA" id="ARBA00021568"/>
    </source>
</evidence>
<dbReference type="GO" id="GO:0005634">
    <property type="term" value="C:nucleus"/>
    <property type="evidence" value="ECO:0000318"/>
    <property type="project" value="GO_Central"/>
</dbReference>
<dbReference type="PANTHER" id="PTHR13483">
    <property type="entry name" value="BOX C_D SNORNA PROTEIN 1-RELATED"/>
    <property type="match status" value="1"/>
</dbReference>
<evidence type="ECO:0000256" key="6">
    <source>
        <dbReference type="ARBA" id="ARBA00022723"/>
    </source>
</evidence>
<dbReference type="CDD" id="cd23024">
    <property type="entry name" value="zf-HIT_ZNHIT2-3"/>
    <property type="match status" value="1"/>
</dbReference>
<dbReference type="Gene3D" id="3.30.60.190">
    <property type="match status" value="1"/>
</dbReference>
<dbReference type="HOGENOM" id="CLU_117355_1_0_1"/>
<dbReference type="KEGG" id="nve:5504253"/>
<keyword evidence="14" id="KW-1185">Reference proteome</keyword>
<dbReference type="OMA" id="CNEAQSK"/>
<dbReference type="InterPro" id="IPR007529">
    <property type="entry name" value="Znf_HIT"/>
</dbReference>
<evidence type="ECO:0000256" key="8">
    <source>
        <dbReference type="ARBA" id="ARBA00022833"/>
    </source>
</evidence>
<proteinExistence type="predicted"/>
<dbReference type="Pfam" id="PF21373">
    <property type="entry name" value="ZNHIT3_C"/>
    <property type="match status" value="1"/>
</dbReference>